<gene>
    <name evidence="1" type="primary">Nfu_g_1_000604</name>
</gene>
<reference evidence="1" key="1">
    <citation type="submission" date="2016-05" db="EMBL/GenBank/DDBJ databases">
        <authorList>
            <person name="Lavstsen T."/>
            <person name="Jespersen J.S."/>
        </authorList>
    </citation>
    <scope>NUCLEOTIDE SEQUENCE</scope>
    <source>
        <tissue evidence="1">Brain</tissue>
    </source>
</reference>
<accession>A0A1A8K368</accession>
<reference evidence="1" key="2">
    <citation type="submission" date="2016-06" db="EMBL/GenBank/DDBJ databases">
        <title>The genome of a short-lived fish provides insights into sex chromosome evolution and the genetic control of aging.</title>
        <authorList>
            <person name="Reichwald K."/>
            <person name="Felder M."/>
            <person name="Petzold A."/>
            <person name="Koch P."/>
            <person name="Groth M."/>
            <person name="Platzer M."/>
        </authorList>
    </citation>
    <scope>NUCLEOTIDE SEQUENCE</scope>
    <source>
        <tissue evidence="1">Brain</tissue>
    </source>
</reference>
<protein>
    <submittedName>
        <fullName evidence="1">Uncharacterized protein</fullName>
    </submittedName>
</protein>
<sequence length="138" mass="15241">AVPESGQLRCVSHHLPGFIRSWEITSPRRKITQLGIIFRPASSNLSHNLEPCYRSPSSWTPPLSSAHLLDHASVPTPLPQLTPDLPRHQSQLPTVRLLLRIYSTSATRSSPLSILQTPATGKSALRLCYPSPHFVVPL</sequence>
<name>A0A1A8K368_NOTKU</name>
<organism evidence="1">
    <name type="scientific">Nothobranchius kuhntae</name>
    <name type="common">Beira killifish</name>
    <dbReference type="NCBI Taxonomy" id="321403"/>
    <lineage>
        <taxon>Eukaryota</taxon>
        <taxon>Metazoa</taxon>
        <taxon>Chordata</taxon>
        <taxon>Craniata</taxon>
        <taxon>Vertebrata</taxon>
        <taxon>Euteleostomi</taxon>
        <taxon>Actinopterygii</taxon>
        <taxon>Neopterygii</taxon>
        <taxon>Teleostei</taxon>
        <taxon>Neoteleostei</taxon>
        <taxon>Acanthomorphata</taxon>
        <taxon>Ovalentaria</taxon>
        <taxon>Atherinomorphae</taxon>
        <taxon>Cyprinodontiformes</taxon>
        <taxon>Nothobranchiidae</taxon>
        <taxon>Nothobranchius</taxon>
    </lineage>
</organism>
<dbReference type="AlphaFoldDB" id="A0A1A8K368"/>
<evidence type="ECO:0000313" key="1">
    <source>
        <dbReference type="EMBL" id="SBR26825.1"/>
    </source>
</evidence>
<feature type="non-terminal residue" evidence="1">
    <location>
        <position position="1"/>
    </location>
</feature>
<feature type="non-terminal residue" evidence="1">
    <location>
        <position position="138"/>
    </location>
</feature>
<proteinExistence type="predicted"/>
<dbReference type="EMBL" id="HAEE01006805">
    <property type="protein sequence ID" value="SBR26825.1"/>
    <property type="molecule type" value="Transcribed_RNA"/>
</dbReference>